<dbReference type="Proteomes" id="UP000267029">
    <property type="component" value="Unassembled WGS sequence"/>
</dbReference>
<dbReference type="SUPFAM" id="SSF47874">
    <property type="entry name" value="Annexin"/>
    <property type="match status" value="1"/>
</dbReference>
<keyword evidence="6 10" id="KW-0677">Repeat</keyword>
<keyword evidence="9 10" id="KW-0111">Calcium/phospholipid-binding</keyword>
<dbReference type="FunFam" id="1.10.220.10:FF:000004">
    <property type="entry name" value="Annexin"/>
    <property type="match status" value="1"/>
</dbReference>
<keyword evidence="12" id="KW-1185">Reference proteome</keyword>
<evidence type="ECO:0000313" key="12">
    <source>
        <dbReference type="Proteomes" id="UP000267029"/>
    </source>
</evidence>
<dbReference type="InterPro" id="IPR018502">
    <property type="entry name" value="Annexin_repeat"/>
</dbReference>
<evidence type="ECO:0000313" key="11">
    <source>
        <dbReference type="EMBL" id="VDD75118.1"/>
    </source>
</evidence>
<dbReference type="Gene3D" id="1.10.220.10">
    <property type="entry name" value="Annexin"/>
    <property type="match status" value="3"/>
</dbReference>
<comment type="subunit">
    <text evidence="3">Homodimer.</text>
</comment>
<evidence type="ECO:0000256" key="8">
    <source>
        <dbReference type="ARBA" id="ARBA00023216"/>
    </source>
</evidence>
<gene>
    <name evidence="11" type="ORF">MCOS_LOCUS1121</name>
</gene>
<dbReference type="GO" id="GO:0012506">
    <property type="term" value="C:vesicle membrane"/>
    <property type="evidence" value="ECO:0007669"/>
    <property type="project" value="TreeGrafter"/>
</dbReference>
<proteinExistence type="inferred from homology"/>
<evidence type="ECO:0000256" key="5">
    <source>
        <dbReference type="ARBA" id="ARBA00022723"/>
    </source>
</evidence>
<dbReference type="GO" id="GO:0005544">
    <property type="term" value="F:calcium-dependent phospholipid binding"/>
    <property type="evidence" value="ECO:0007669"/>
    <property type="project" value="UniProtKB-KW"/>
</dbReference>
<dbReference type="PROSITE" id="PS00223">
    <property type="entry name" value="ANNEXIN_1"/>
    <property type="match status" value="1"/>
</dbReference>
<dbReference type="GO" id="GO:0005737">
    <property type="term" value="C:cytoplasm"/>
    <property type="evidence" value="ECO:0007669"/>
    <property type="project" value="TreeGrafter"/>
</dbReference>
<dbReference type="PANTHER" id="PTHR10502:SF102">
    <property type="entry name" value="ANNEXIN B11"/>
    <property type="match status" value="1"/>
</dbReference>
<dbReference type="PANTHER" id="PTHR10502">
    <property type="entry name" value="ANNEXIN"/>
    <property type="match status" value="1"/>
</dbReference>
<dbReference type="PROSITE" id="PS51897">
    <property type="entry name" value="ANNEXIN_2"/>
    <property type="match status" value="3"/>
</dbReference>
<dbReference type="FunFam" id="1.10.220.10:FF:000002">
    <property type="entry name" value="Annexin"/>
    <property type="match status" value="1"/>
</dbReference>
<dbReference type="GO" id="GO:0001786">
    <property type="term" value="F:phosphatidylserine binding"/>
    <property type="evidence" value="ECO:0007669"/>
    <property type="project" value="TreeGrafter"/>
</dbReference>
<evidence type="ECO:0000256" key="1">
    <source>
        <dbReference type="ARBA" id="ARBA00004613"/>
    </source>
</evidence>
<evidence type="ECO:0000256" key="6">
    <source>
        <dbReference type="ARBA" id="ARBA00022737"/>
    </source>
</evidence>
<dbReference type="PRINTS" id="PR00196">
    <property type="entry name" value="ANNEXIN"/>
</dbReference>
<dbReference type="Pfam" id="PF00191">
    <property type="entry name" value="Annexin"/>
    <property type="match status" value="3"/>
</dbReference>
<dbReference type="InterPro" id="IPR018252">
    <property type="entry name" value="Annexin_repeat_CS"/>
</dbReference>
<dbReference type="EMBL" id="UXSR01000125">
    <property type="protein sequence ID" value="VDD75118.1"/>
    <property type="molecule type" value="Genomic_DNA"/>
</dbReference>
<dbReference type="GO" id="GO:0005886">
    <property type="term" value="C:plasma membrane"/>
    <property type="evidence" value="ECO:0007669"/>
    <property type="project" value="TreeGrafter"/>
</dbReference>
<dbReference type="InterPro" id="IPR001464">
    <property type="entry name" value="Annexin"/>
</dbReference>
<keyword evidence="8 10" id="KW-0041">Annexin</keyword>
<dbReference type="STRING" id="53468.A0A0R3U3H6"/>
<keyword evidence="7 10" id="KW-0106">Calcium</keyword>
<dbReference type="GO" id="GO:0005509">
    <property type="term" value="F:calcium ion binding"/>
    <property type="evidence" value="ECO:0007669"/>
    <property type="project" value="InterPro"/>
</dbReference>
<reference evidence="11 12" key="1">
    <citation type="submission" date="2018-10" db="EMBL/GenBank/DDBJ databases">
        <authorList>
            <consortium name="Pathogen Informatics"/>
        </authorList>
    </citation>
    <scope>NUCLEOTIDE SEQUENCE [LARGE SCALE GENOMIC DNA]</scope>
</reference>
<evidence type="ECO:0000256" key="4">
    <source>
        <dbReference type="ARBA" id="ARBA00022525"/>
    </source>
</evidence>
<dbReference type="AlphaFoldDB" id="A0A0R3U3H6"/>
<dbReference type="GO" id="GO:0005634">
    <property type="term" value="C:nucleus"/>
    <property type="evidence" value="ECO:0007669"/>
    <property type="project" value="TreeGrafter"/>
</dbReference>
<sequence length="286" mass="32325">MAGRPTIRPVSPFQPDKDAERLRQAMRGLGTDEAKIINILVNRSAVQRKTIASRYLALFGKYLEKDLKSELTGNFEDIVLASLREVPEMNAHALRKAMKFPGTTERVLIQVISTASNAEILDIKRAYQTERDLEKDIVSETSGDFQRILVAMLQAQRDENPQFNSQQAEMDCDALYQCGEGRRGTEEAKFTQIFSQRSFPHIKEIAKVYATRYKKTLIDAIKSETSGSYRDTLLSIVAFAEDRHALFAKWLQESMAGLGTRDDDLIRLVLARAEVTSLSQINFLSI</sequence>
<evidence type="ECO:0000256" key="7">
    <source>
        <dbReference type="ARBA" id="ARBA00022837"/>
    </source>
</evidence>
<evidence type="ECO:0000256" key="3">
    <source>
        <dbReference type="ARBA" id="ARBA00011738"/>
    </source>
</evidence>
<keyword evidence="5" id="KW-0479">Metal-binding</keyword>
<evidence type="ECO:0000256" key="10">
    <source>
        <dbReference type="RuleBase" id="RU003540"/>
    </source>
</evidence>
<organism evidence="11 12">
    <name type="scientific">Mesocestoides corti</name>
    <name type="common">Flatworm</name>
    <dbReference type="NCBI Taxonomy" id="53468"/>
    <lineage>
        <taxon>Eukaryota</taxon>
        <taxon>Metazoa</taxon>
        <taxon>Spiralia</taxon>
        <taxon>Lophotrochozoa</taxon>
        <taxon>Platyhelminthes</taxon>
        <taxon>Cestoda</taxon>
        <taxon>Eucestoda</taxon>
        <taxon>Cyclophyllidea</taxon>
        <taxon>Mesocestoididae</taxon>
        <taxon>Mesocestoides</taxon>
    </lineage>
</organism>
<evidence type="ECO:0000256" key="2">
    <source>
        <dbReference type="ARBA" id="ARBA00007831"/>
    </source>
</evidence>
<comment type="similarity">
    <text evidence="2 10">Belongs to the annexin family.</text>
</comment>
<comment type="domain">
    <text evidence="10">A pair of annexin repeats may form one binding site for calcium and phospholipid.</text>
</comment>
<protein>
    <recommendedName>
        <fullName evidence="10">Annexin</fullName>
    </recommendedName>
</protein>
<dbReference type="GO" id="GO:0005576">
    <property type="term" value="C:extracellular region"/>
    <property type="evidence" value="ECO:0007669"/>
    <property type="project" value="UniProtKB-SubCell"/>
</dbReference>
<dbReference type="OrthoDB" id="37886at2759"/>
<dbReference type="SMART" id="SM00335">
    <property type="entry name" value="ANX"/>
    <property type="match status" value="3"/>
</dbReference>
<comment type="subcellular location">
    <subcellularLocation>
        <location evidence="1">Secreted</location>
    </subcellularLocation>
</comment>
<evidence type="ECO:0000256" key="9">
    <source>
        <dbReference type="ARBA" id="ARBA00023302"/>
    </source>
</evidence>
<dbReference type="FunFam" id="1.10.220.10:FF:000005">
    <property type="entry name" value="Annexin"/>
    <property type="match status" value="1"/>
</dbReference>
<accession>A0A0R3U3H6</accession>
<name>A0A0R3U3H6_MESCO</name>
<keyword evidence="4" id="KW-0964">Secreted</keyword>
<dbReference type="InterPro" id="IPR037104">
    <property type="entry name" value="Annexin_sf"/>
</dbReference>